<evidence type="ECO:0008006" key="3">
    <source>
        <dbReference type="Google" id="ProtNLM"/>
    </source>
</evidence>
<dbReference type="Pfam" id="PF06101">
    <property type="entry name" value="Vps62"/>
    <property type="match status" value="1"/>
</dbReference>
<name>A0AAI9XY97_9PEZI</name>
<dbReference type="PANTHER" id="PTHR48219:SF2">
    <property type="entry name" value="VACUOLAR PROTEIN SORTING-ASSOCIATED PROTEIN 62"/>
    <property type="match status" value="1"/>
</dbReference>
<dbReference type="EMBL" id="MLGG01000002">
    <property type="protein sequence ID" value="KAK1467540.1"/>
    <property type="molecule type" value="Genomic_DNA"/>
</dbReference>
<accession>A0AAI9XY97</accession>
<sequence length="406" mass="44760">MANKTFDYGDLRITMTSRYSWVYDDSGSGATRDVSIWTPNPQGELFPLGDYAEGRAHYNPLSGKRATLLVGQNPNTSPSKSAVARPIDYTRIWSDTGSGATNNGAVWRPVAPAGYVALGDVGNTNYGKPSLDKMWCVREDLVGYGKFLATSAWDDSASGADADVSLWAVQTDTIGVDGAANIPVMADTFRAQSNYNRPGGEAARVLLLPIGKQFEKFDNPMPTITANNLPHQKQPYGDQQLQCQVTLPFHFYFSPEDQTSLDNIRNPFLTVSRSISWYTERVWSNDTPTPLKENVKVVYGVSSERTQEMSHSVGVDVSASYGVGLASGSVSLNYQFTYNTSTSFTEYSEKTITKDITIKEYTATVLFSRHVWIKCTRLDSPIVLHQMEVIANDGEYYTSCPTANKP</sequence>
<reference evidence="1 2" key="1">
    <citation type="submission" date="2016-10" db="EMBL/GenBank/DDBJ databases">
        <title>The genome sequence of Colletotrichum fioriniae PJ7.</title>
        <authorList>
            <person name="Baroncelli R."/>
        </authorList>
    </citation>
    <scope>NUCLEOTIDE SEQUENCE [LARGE SCALE GENOMIC DNA]</scope>
    <source>
        <strain evidence="1">Col 31</strain>
    </source>
</reference>
<comment type="caution">
    <text evidence="1">The sequence shown here is derived from an EMBL/GenBank/DDBJ whole genome shotgun (WGS) entry which is preliminary data.</text>
</comment>
<keyword evidence="2" id="KW-1185">Reference proteome</keyword>
<gene>
    <name evidence="1" type="ORF">CMEL01_11533</name>
</gene>
<organism evidence="1 2">
    <name type="scientific">Colletotrichum melonis</name>
    <dbReference type="NCBI Taxonomy" id="1209925"/>
    <lineage>
        <taxon>Eukaryota</taxon>
        <taxon>Fungi</taxon>
        <taxon>Dikarya</taxon>
        <taxon>Ascomycota</taxon>
        <taxon>Pezizomycotina</taxon>
        <taxon>Sordariomycetes</taxon>
        <taxon>Hypocreomycetidae</taxon>
        <taxon>Glomerellales</taxon>
        <taxon>Glomerellaceae</taxon>
        <taxon>Colletotrichum</taxon>
        <taxon>Colletotrichum acutatum species complex</taxon>
    </lineage>
</organism>
<dbReference type="Proteomes" id="UP001239795">
    <property type="component" value="Unassembled WGS sequence"/>
</dbReference>
<proteinExistence type="predicted"/>
<dbReference type="PANTHER" id="PTHR48219">
    <property type="entry name" value="VACUOLAR PROTEIN SORTING-ASSOCIATED PROTEIN 62-RELATED"/>
    <property type="match status" value="1"/>
</dbReference>
<evidence type="ECO:0000313" key="1">
    <source>
        <dbReference type="EMBL" id="KAK1467540.1"/>
    </source>
</evidence>
<evidence type="ECO:0000313" key="2">
    <source>
        <dbReference type="Proteomes" id="UP001239795"/>
    </source>
</evidence>
<protein>
    <recommendedName>
        <fullName evidence="3">Insecticidal crystal toxin domain-containing protein</fullName>
    </recommendedName>
</protein>
<dbReference type="InterPro" id="IPR009291">
    <property type="entry name" value="Vps62"/>
</dbReference>
<dbReference type="AlphaFoldDB" id="A0AAI9XY97"/>